<keyword evidence="9 17" id="KW-0067">ATP-binding</keyword>
<evidence type="ECO:0000256" key="7">
    <source>
        <dbReference type="ARBA" id="ARBA00022741"/>
    </source>
</evidence>
<feature type="binding site" evidence="16">
    <location>
        <position position="3"/>
    </location>
    <ligand>
        <name>substrate</name>
    </ligand>
</feature>
<keyword evidence="4" id="KW-0444">Lipid biosynthesis</keyword>
<keyword evidence="7 17" id="KW-0547">Nucleotide-binding</keyword>
<evidence type="ECO:0000256" key="11">
    <source>
        <dbReference type="ARBA" id="ARBA00023098"/>
    </source>
</evidence>
<evidence type="ECO:0000256" key="17">
    <source>
        <dbReference type="PIRSR" id="PIRSR600829-3"/>
    </source>
</evidence>
<protein>
    <submittedName>
        <fullName evidence="20">Diacylglycerol kinase family protein</fullName>
    </submittedName>
</protein>
<feature type="binding site" evidence="17">
    <location>
        <position position="10"/>
    </location>
    <ligand>
        <name>ATP</name>
        <dbReference type="ChEBI" id="CHEBI:30616"/>
    </ligand>
</feature>
<evidence type="ECO:0000256" key="18">
    <source>
        <dbReference type="PIRSR" id="PIRSR600829-4"/>
    </source>
</evidence>
<evidence type="ECO:0000256" key="4">
    <source>
        <dbReference type="ARBA" id="ARBA00022516"/>
    </source>
</evidence>
<keyword evidence="11" id="KW-0443">Lipid metabolism</keyword>
<feature type="binding site" evidence="16">
    <location>
        <position position="63"/>
    </location>
    <ligand>
        <name>substrate</name>
    </ligand>
</feature>
<keyword evidence="18" id="KW-0479">Metal-binding</keyword>
<evidence type="ECO:0000256" key="3">
    <source>
        <dbReference type="ARBA" id="ARBA00022475"/>
    </source>
</evidence>
<feature type="binding site" evidence="17">
    <location>
        <position position="3"/>
    </location>
    <ligand>
        <name>ATP</name>
        <dbReference type="ChEBI" id="CHEBI:30616"/>
    </ligand>
</feature>
<keyword evidence="10 19" id="KW-1133">Transmembrane helix</keyword>
<dbReference type="GO" id="GO:0005524">
    <property type="term" value="F:ATP binding"/>
    <property type="evidence" value="ECO:0007669"/>
    <property type="project" value="UniProtKB-KW"/>
</dbReference>
<evidence type="ECO:0000256" key="19">
    <source>
        <dbReference type="SAM" id="Phobius"/>
    </source>
</evidence>
<organism evidence="20 21">
    <name type="scientific">Candidatus Coprosoma intestinipullorum</name>
    <dbReference type="NCBI Taxonomy" id="2840752"/>
    <lineage>
        <taxon>Bacteria</taxon>
        <taxon>Bacillati</taxon>
        <taxon>Bacillota</taxon>
        <taxon>Bacillota incertae sedis</taxon>
        <taxon>Candidatus Coprosoma</taxon>
    </lineage>
</organism>
<feature type="binding site" evidence="17">
    <location>
        <position position="22"/>
    </location>
    <ligand>
        <name>ATP</name>
        <dbReference type="ChEBI" id="CHEBI:30616"/>
    </ligand>
</feature>
<proteinExistence type="inferred from homology"/>
<evidence type="ECO:0000256" key="5">
    <source>
        <dbReference type="ARBA" id="ARBA00022679"/>
    </source>
</evidence>
<keyword evidence="5" id="KW-0808">Transferase</keyword>
<accession>A0A9D0ZPB9</accession>
<feature type="binding site" evidence="17">
    <location>
        <begin position="88"/>
        <end position="89"/>
    </location>
    <ligand>
        <name>ATP</name>
        <dbReference type="ChEBI" id="CHEBI:30616"/>
    </ligand>
</feature>
<reference evidence="20" key="2">
    <citation type="journal article" date="2021" name="PeerJ">
        <title>Extensive microbial diversity within the chicken gut microbiome revealed by metagenomics and culture.</title>
        <authorList>
            <person name="Gilroy R."/>
            <person name="Ravi A."/>
            <person name="Getino M."/>
            <person name="Pursley I."/>
            <person name="Horton D.L."/>
            <person name="Alikhan N.F."/>
            <person name="Baker D."/>
            <person name="Gharbi K."/>
            <person name="Hall N."/>
            <person name="Watson M."/>
            <person name="Adriaenssens E.M."/>
            <person name="Foster-Nyarko E."/>
            <person name="Jarju S."/>
            <person name="Secka A."/>
            <person name="Antonio M."/>
            <person name="Oren A."/>
            <person name="Chaudhuri R.R."/>
            <person name="La Ragione R."/>
            <person name="Hildebrand F."/>
            <person name="Pallen M.J."/>
        </authorList>
    </citation>
    <scope>NUCLEOTIDE SEQUENCE</scope>
    <source>
        <strain evidence="20">CHK147-3167</strain>
    </source>
</reference>
<keyword evidence="3" id="KW-1003">Cell membrane</keyword>
<evidence type="ECO:0000256" key="14">
    <source>
        <dbReference type="ARBA" id="ARBA00023264"/>
    </source>
</evidence>
<feature type="transmembrane region" description="Helical" evidence="19">
    <location>
        <begin position="25"/>
        <end position="44"/>
    </location>
</feature>
<dbReference type="GO" id="GO:0005886">
    <property type="term" value="C:plasma membrane"/>
    <property type="evidence" value="ECO:0007669"/>
    <property type="project" value="UniProtKB-SubCell"/>
</dbReference>
<feature type="active site" description="Proton acceptor" evidence="15">
    <location>
        <position position="63"/>
    </location>
</feature>
<comment type="subcellular location">
    <subcellularLocation>
        <location evidence="1">Cell membrane</location>
        <topology evidence="1">Multi-pass membrane protein</topology>
    </subcellularLocation>
</comment>
<gene>
    <name evidence="20" type="ORF">IAB27_00120</name>
</gene>
<dbReference type="EMBL" id="DVFV01000004">
    <property type="protein sequence ID" value="HIQ90023.1"/>
    <property type="molecule type" value="Genomic_DNA"/>
</dbReference>
<feature type="binding site" evidence="18">
    <location>
        <position position="70"/>
    </location>
    <ligand>
        <name>a divalent metal cation</name>
        <dbReference type="ChEBI" id="CHEBI:60240"/>
    </ligand>
</feature>
<evidence type="ECO:0000256" key="16">
    <source>
        <dbReference type="PIRSR" id="PIRSR600829-2"/>
    </source>
</evidence>
<reference evidence="20" key="1">
    <citation type="submission" date="2020-10" db="EMBL/GenBank/DDBJ databases">
        <authorList>
            <person name="Gilroy R."/>
        </authorList>
    </citation>
    <scope>NUCLEOTIDE SEQUENCE</scope>
    <source>
        <strain evidence="20">CHK147-3167</strain>
    </source>
</reference>
<evidence type="ECO:0000256" key="13">
    <source>
        <dbReference type="ARBA" id="ARBA00023209"/>
    </source>
</evidence>
<comment type="similarity">
    <text evidence="2">Belongs to the bacterial diacylglycerol kinase family.</text>
</comment>
<name>A0A9D0ZPB9_9FIRM</name>
<dbReference type="GO" id="GO:0008654">
    <property type="term" value="P:phospholipid biosynthetic process"/>
    <property type="evidence" value="ECO:0007669"/>
    <property type="project" value="UniProtKB-KW"/>
</dbReference>
<dbReference type="PANTHER" id="PTHR34299:SF1">
    <property type="entry name" value="DIACYLGLYCEROL KINASE"/>
    <property type="match status" value="1"/>
</dbReference>
<evidence type="ECO:0000256" key="10">
    <source>
        <dbReference type="ARBA" id="ARBA00022989"/>
    </source>
</evidence>
<feature type="transmembrane region" description="Helical" evidence="19">
    <location>
        <begin position="50"/>
        <end position="69"/>
    </location>
</feature>
<dbReference type="PANTHER" id="PTHR34299">
    <property type="entry name" value="DIACYLGLYCEROL KINASE"/>
    <property type="match status" value="1"/>
</dbReference>
<evidence type="ECO:0000256" key="1">
    <source>
        <dbReference type="ARBA" id="ARBA00004651"/>
    </source>
</evidence>
<dbReference type="AlphaFoldDB" id="A0A9D0ZPB9"/>
<evidence type="ECO:0000256" key="9">
    <source>
        <dbReference type="ARBA" id="ARBA00022840"/>
    </source>
</evidence>
<evidence type="ECO:0000313" key="21">
    <source>
        <dbReference type="Proteomes" id="UP000886786"/>
    </source>
</evidence>
<dbReference type="Pfam" id="PF01219">
    <property type="entry name" value="DAGK_prokar"/>
    <property type="match status" value="1"/>
</dbReference>
<keyword evidence="18" id="KW-0460">Magnesium</keyword>
<evidence type="ECO:0000313" key="20">
    <source>
        <dbReference type="EMBL" id="HIQ90023.1"/>
    </source>
</evidence>
<sequence>MKRFFKSFNYALDGLKYAFKYEQNILFHTLAMIVAIAAGIFFKISVTEWLILFLIIGLVIATELINTSIEATIDLITDKVHPLAKVAKDTAAAAVLIFGFTAIIIAIIIFVPKILLLFGLI</sequence>
<comment type="cofactor">
    <cofactor evidence="18">
        <name>Mg(2+)</name>
        <dbReference type="ChEBI" id="CHEBI:18420"/>
    </cofactor>
    <text evidence="18">Mn(2+), Zn(2+), Cd(2+) and Co(2+) support activity to lesser extents.</text>
</comment>
<keyword evidence="12 19" id="KW-0472">Membrane</keyword>
<dbReference type="GO" id="GO:0016301">
    <property type="term" value="F:kinase activity"/>
    <property type="evidence" value="ECO:0007669"/>
    <property type="project" value="UniProtKB-KW"/>
</dbReference>
<evidence type="ECO:0000256" key="6">
    <source>
        <dbReference type="ARBA" id="ARBA00022692"/>
    </source>
</evidence>
<keyword evidence="8 20" id="KW-0418">Kinase</keyword>
<dbReference type="Proteomes" id="UP000886786">
    <property type="component" value="Unassembled WGS sequence"/>
</dbReference>
<evidence type="ECO:0000256" key="8">
    <source>
        <dbReference type="ARBA" id="ARBA00022777"/>
    </source>
</evidence>
<evidence type="ECO:0000256" key="15">
    <source>
        <dbReference type="PIRSR" id="PIRSR600829-1"/>
    </source>
</evidence>
<keyword evidence="13" id="KW-0594">Phospholipid biosynthesis</keyword>
<dbReference type="GO" id="GO:0046872">
    <property type="term" value="F:metal ion binding"/>
    <property type="evidence" value="ECO:0007669"/>
    <property type="project" value="UniProtKB-KW"/>
</dbReference>
<dbReference type="InterPro" id="IPR036945">
    <property type="entry name" value="DAGK_sf"/>
</dbReference>
<keyword evidence="14" id="KW-1208">Phospholipid metabolism</keyword>
<comment type="caution">
    <text evidence="20">The sequence shown here is derived from an EMBL/GenBank/DDBJ whole genome shotgun (WGS) entry which is preliminary data.</text>
</comment>
<keyword evidence="6 19" id="KW-0812">Transmembrane</keyword>
<evidence type="ECO:0000256" key="12">
    <source>
        <dbReference type="ARBA" id="ARBA00023136"/>
    </source>
</evidence>
<feature type="binding site" evidence="18">
    <location>
        <position position="22"/>
    </location>
    <ligand>
        <name>a divalent metal cation</name>
        <dbReference type="ChEBI" id="CHEBI:60240"/>
    </ligand>
</feature>
<dbReference type="InterPro" id="IPR000829">
    <property type="entry name" value="DAGK"/>
</dbReference>
<evidence type="ECO:0000256" key="2">
    <source>
        <dbReference type="ARBA" id="ARBA00005967"/>
    </source>
</evidence>
<dbReference type="Gene3D" id="1.10.287.3610">
    <property type="match status" value="1"/>
</dbReference>
<dbReference type="CDD" id="cd14265">
    <property type="entry name" value="UDPK_IM_like"/>
    <property type="match status" value="1"/>
</dbReference>
<feature type="binding site" evidence="17">
    <location>
        <position position="70"/>
    </location>
    <ligand>
        <name>ATP</name>
        <dbReference type="ChEBI" id="CHEBI:30616"/>
    </ligand>
</feature>
<dbReference type="InterPro" id="IPR033717">
    <property type="entry name" value="UDPK"/>
</dbReference>
<feature type="transmembrane region" description="Helical" evidence="19">
    <location>
        <begin position="90"/>
        <end position="111"/>
    </location>
</feature>